<dbReference type="EMBL" id="PQIB02000011">
    <property type="protein sequence ID" value="RLM85908.1"/>
    <property type="molecule type" value="Genomic_DNA"/>
</dbReference>
<evidence type="ECO:0000259" key="1">
    <source>
        <dbReference type="SMART" id="SM00256"/>
    </source>
</evidence>
<dbReference type="PANTHER" id="PTHR33207">
    <property type="entry name" value="F-BOX DOMAIN CONTAINING PROTEIN-RELATED"/>
    <property type="match status" value="1"/>
</dbReference>
<dbReference type="AlphaFoldDB" id="A0A3L6QR18"/>
<feature type="domain" description="F-box" evidence="1">
    <location>
        <begin position="6"/>
        <end position="47"/>
    </location>
</feature>
<dbReference type="SUPFAM" id="SSF81383">
    <property type="entry name" value="F-box domain"/>
    <property type="match status" value="1"/>
</dbReference>
<organism evidence="2 3">
    <name type="scientific">Panicum miliaceum</name>
    <name type="common">Proso millet</name>
    <name type="synonym">Broomcorn millet</name>
    <dbReference type="NCBI Taxonomy" id="4540"/>
    <lineage>
        <taxon>Eukaryota</taxon>
        <taxon>Viridiplantae</taxon>
        <taxon>Streptophyta</taxon>
        <taxon>Embryophyta</taxon>
        <taxon>Tracheophyta</taxon>
        <taxon>Spermatophyta</taxon>
        <taxon>Magnoliopsida</taxon>
        <taxon>Liliopsida</taxon>
        <taxon>Poales</taxon>
        <taxon>Poaceae</taxon>
        <taxon>PACMAD clade</taxon>
        <taxon>Panicoideae</taxon>
        <taxon>Panicodae</taxon>
        <taxon>Paniceae</taxon>
        <taxon>Panicinae</taxon>
        <taxon>Panicum</taxon>
        <taxon>Panicum sect. Panicum</taxon>
    </lineage>
</organism>
<dbReference type="InterPro" id="IPR001810">
    <property type="entry name" value="F-box_dom"/>
</dbReference>
<dbReference type="OrthoDB" id="630764at2759"/>
<dbReference type="Proteomes" id="UP000275267">
    <property type="component" value="Unassembled WGS sequence"/>
</dbReference>
<sequence>MSMDAIPLDLLEVILLLVAWPIFLVRAASTCRQWRRIIARPDFLWRFRCLHRPPVTGYYYDTTQRFFSPSWWPNSGVDGRRFALDFLPAHHPMHGAWRLRDSRGSLLLLDHYKHRDDASRGMVVCEPVTRRFQKIRPLAQSARCYNTAAFLLDGDNAQQAAGGISMSSFKVLCLVYYGKHIEARVFTWGESYSWRDTSIDSESMNVIGVAMGSIHWYAGRRKVVTLDQRSAEFSSFTLPAGTEDWDSLVNQHRLAVTASRDGGVRIVVGVACGGMKVFARLPGGGSCEWVLRKWIPLSSFMAIHGLPWREPWYFSHLPISNHRTGAVLIVTTRMSLSQEPTTTPLMFRVDIETMAVEQMPDPNLGTAYPCELPWPPVFRTITKMIDDHGDRAT</sequence>
<reference evidence="3" key="1">
    <citation type="journal article" date="2019" name="Nat. Commun.">
        <title>The genome of broomcorn millet.</title>
        <authorList>
            <person name="Zou C."/>
            <person name="Miki D."/>
            <person name="Li D."/>
            <person name="Tang Q."/>
            <person name="Xiao L."/>
            <person name="Rajput S."/>
            <person name="Deng P."/>
            <person name="Jia W."/>
            <person name="Huang R."/>
            <person name="Zhang M."/>
            <person name="Sun Y."/>
            <person name="Hu J."/>
            <person name="Fu X."/>
            <person name="Schnable P.S."/>
            <person name="Li F."/>
            <person name="Zhang H."/>
            <person name="Feng B."/>
            <person name="Zhu X."/>
            <person name="Liu R."/>
            <person name="Schnable J.C."/>
            <person name="Zhu J.-K."/>
            <person name="Zhang H."/>
        </authorList>
    </citation>
    <scope>NUCLEOTIDE SEQUENCE [LARGE SCALE GENOMIC DNA]</scope>
</reference>
<gene>
    <name evidence="2" type="ORF">C2845_PM04G15530</name>
</gene>
<dbReference type="Pfam" id="PF12937">
    <property type="entry name" value="F-box-like"/>
    <property type="match status" value="1"/>
</dbReference>
<evidence type="ECO:0000313" key="2">
    <source>
        <dbReference type="EMBL" id="RLM85908.1"/>
    </source>
</evidence>
<evidence type="ECO:0000313" key="3">
    <source>
        <dbReference type="Proteomes" id="UP000275267"/>
    </source>
</evidence>
<dbReference type="SMART" id="SM00256">
    <property type="entry name" value="FBOX"/>
    <property type="match status" value="1"/>
</dbReference>
<comment type="caution">
    <text evidence="2">The sequence shown here is derived from an EMBL/GenBank/DDBJ whole genome shotgun (WGS) entry which is preliminary data.</text>
</comment>
<accession>A0A3L6QR18</accession>
<dbReference type="Gene3D" id="1.20.1280.50">
    <property type="match status" value="1"/>
</dbReference>
<keyword evidence="3" id="KW-1185">Reference proteome</keyword>
<protein>
    <recommendedName>
        <fullName evidence="1">F-box domain-containing protein</fullName>
    </recommendedName>
</protein>
<dbReference type="InterPro" id="IPR036047">
    <property type="entry name" value="F-box-like_dom_sf"/>
</dbReference>
<proteinExistence type="predicted"/>
<name>A0A3L6QR18_PANMI</name>